<dbReference type="PANTHER" id="PTHR44196">
    <property type="entry name" value="DEHYDROGENASE/REDUCTASE SDR FAMILY MEMBER 7B"/>
    <property type="match status" value="1"/>
</dbReference>
<dbReference type="Proteomes" id="UP000185608">
    <property type="component" value="Chromosome"/>
</dbReference>
<evidence type="ECO:0000313" key="6">
    <source>
        <dbReference type="Proteomes" id="UP000185608"/>
    </source>
</evidence>
<dbReference type="GO" id="GO:0016020">
    <property type="term" value="C:membrane"/>
    <property type="evidence" value="ECO:0007669"/>
    <property type="project" value="TreeGrafter"/>
</dbReference>
<dbReference type="Gene3D" id="3.40.50.720">
    <property type="entry name" value="NAD(P)-binding Rossmann-like Domain"/>
    <property type="match status" value="1"/>
</dbReference>
<dbReference type="STRING" id="1873524.HSR6_1020"/>
<accession>A0A1D8S4A4</accession>
<sequence length="250" mass="26451">MSESTRLDGETAIVTGASAGIGAESATQLAAAGAEVVLAARREDRLEAVAADIRSAGGTAMVAPTDVTDEQAVAALVEAAIEKFGSVDIVVNNAGVGRGDSVAEMETEAYHQMMDVNVDGVFFLTRAALPHLIESEGNLIYIGSFAGQYPRPSNPVYAATKWWVRGFAKSVMAQVGEEGLAVSIINPSEVRTEFGSEDGQPFQERFEPGSVSEPAEVAEAVCYAASQDHSTAAEIDLFRRDKFAAFEKKR</sequence>
<evidence type="ECO:0000256" key="3">
    <source>
        <dbReference type="RuleBase" id="RU000363"/>
    </source>
</evidence>
<dbReference type="FunFam" id="3.40.50.720:FF:000084">
    <property type="entry name" value="Short-chain dehydrogenase reductase"/>
    <property type="match status" value="1"/>
</dbReference>
<evidence type="ECO:0000256" key="2">
    <source>
        <dbReference type="ARBA" id="ARBA00023002"/>
    </source>
</evidence>
<dbReference type="CDD" id="cd05233">
    <property type="entry name" value="SDR_c"/>
    <property type="match status" value="1"/>
</dbReference>
<protein>
    <submittedName>
        <fullName evidence="5">Short-chain dehydrogenase</fullName>
    </submittedName>
</protein>
<dbReference type="GO" id="GO:0016491">
    <property type="term" value="F:oxidoreductase activity"/>
    <property type="evidence" value="ECO:0007669"/>
    <property type="project" value="UniProtKB-KW"/>
</dbReference>
<dbReference type="Pfam" id="PF00106">
    <property type="entry name" value="adh_short"/>
    <property type="match status" value="1"/>
</dbReference>
<dbReference type="InterPro" id="IPR057326">
    <property type="entry name" value="KR_dom"/>
</dbReference>
<dbReference type="SUPFAM" id="SSF51735">
    <property type="entry name" value="NAD(P)-binding Rossmann-fold domains"/>
    <property type="match status" value="1"/>
</dbReference>
<evidence type="ECO:0000259" key="4">
    <source>
        <dbReference type="SMART" id="SM00822"/>
    </source>
</evidence>
<proteinExistence type="inferred from homology"/>
<dbReference type="GeneID" id="29828988"/>
<reference evidence="5 6" key="1">
    <citation type="submission" date="2016-06" db="EMBL/GenBank/DDBJ databases">
        <title>Discovery of anaerobic lithoheterotrophic haloarchaeon capable of sulfur respiration by hydrogen and formate.</title>
        <authorList>
            <person name="Sorokin D.Y."/>
            <person name="Kublanov I.V."/>
            <person name="Roman P."/>
            <person name="Sinninghe Damste J.S."/>
            <person name="Golyshin P.N."/>
            <person name="Rojo D."/>
            <person name="Ciordia S."/>
            <person name="Mena Md.C."/>
            <person name="Ferrer M."/>
            <person name="Smedile F."/>
            <person name="Messina E."/>
            <person name="La Cono V."/>
            <person name="Yakimov M.M."/>
        </authorList>
    </citation>
    <scope>NUCLEOTIDE SEQUENCE [LARGE SCALE GENOMIC DNA]</scope>
    <source>
        <strain evidence="5 6">HTSR1</strain>
    </source>
</reference>
<name>A0A1D8S4A4_9EURY</name>
<dbReference type="SMART" id="SM00822">
    <property type="entry name" value="PKS_KR"/>
    <property type="match status" value="1"/>
</dbReference>
<dbReference type="InterPro" id="IPR036291">
    <property type="entry name" value="NAD(P)-bd_dom_sf"/>
</dbReference>
<dbReference type="KEGG" id="halh:HTSR_0989"/>
<dbReference type="EMBL" id="CP016070">
    <property type="protein sequence ID" value="AOW80173.1"/>
    <property type="molecule type" value="Genomic_DNA"/>
</dbReference>
<dbReference type="PRINTS" id="PR00081">
    <property type="entry name" value="GDHRDH"/>
</dbReference>
<feature type="domain" description="Ketoreductase" evidence="4">
    <location>
        <begin position="10"/>
        <end position="193"/>
    </location>
</feature>
<dbReference type="PATRIC" id="fig|1855411.3.peg.992"/>
<comment type="similarity">
    <text evidence="1 3">Belongs to the short-chain dehydrogenases/reductases (SDR) family.</text>
</comment>
<organism evidence="5 6">
    <name type="scientific">Halodesulfurarchaeum formicicum</name>
    <dbReference type="NCBI Taxonomy" id="1873524"/>
    <lineage>
        <taxon>Archaea</taxon>
        <taxon>Methanobacteriati</taxon>
        <taxon>Methanobacteriota</taxon>
        <taxon>Stenosarchaea group</taxon>
        <taxon>Halobacteria</taxon>
        <taxon>Halobacteriales</taxon>
        <taxon>Halobacteriaceae</taxon>
        <taxon>Halodesulfurarchaeum</taxon>
    </lineage>
</organism>
<dbReference type="PANTHER" id="PTHR44196:SF1">
    <property type="entry name" value="DEHYDROGENASE_REDUCTASE SDR FAMILY MEMBER 7B"/>
    <property type="match status" value="1"/>
</dbReference>
<dbReference type="AlphaFoldDB" id="A0A1D8S4A4"/>
<keyword evidence="2" id="KW-0560">Oxidoreductase</keyword>
<gene>
    <name evidence="5" type="ORF">HTSR_0989</name>
</gene>
<evidence type="ECO:0000256" key="1">
    <source>
        <dbReference type="ARBA" id="ARBA00006484"/>
    </source>
</evidence>
<evidence type="ECO:0000313" key="5">
    <source>
        <dbReference type="EMBL" id="AOW80173.1"/>
    </source>
</evidence>
<dbReference type="RefSeq" id="WP_070364885.1">
    <property type="nucleotide sequence ID" value="NZ_CP016070.1"/>
</dbReference>
<dbReference type="InterPro" id="IPR002347">
    <property type="entry name" value="SDR_fam"/>
</dbReference>
<dbReference type="PRINTS" id="PR00080">
    <property type="entry name" value="SDRFAMILY"/>
</dbReference>